<comment type="caution">
    <text evidence="1">The sequence shown here is derived from an EMBL/GenBank/DDBJ whole genome shotgun (WGS) entry which is preliminary data.</text>
</comment>
<dbReference type="AlphaFoldDB" id="A0A4R9I9F8"/>
<dbReference type="OrthoDB" id="9793188at2"/>
<dbReference type="RefSeq" id="WP_135601172.1">
    <property type="nucleotide sequence ID" value="NZ_RQFK01000024.1"/>
</dbReference>
<proteinExistence type="predicted"/>
<dbReference type="Pfam" id="PF14081">
    <property type="entry name" value="DUF4262"/>
    <property type="match status" value="1"/>
</dbReference>
<protein>
    <submittedName>
        <fullName evidence="1">DUF4262 domain-containing protein</fullName>
    </submittedName>
</protein>
<gene>
    <name evidence="1" type="ORF">EHQ24_08090</name>
</gene>
<organism evidence="1 2">
    <name type="scientific">Leptospira noumeaensis</name>
    <dbReference type="NCBI Taxonomy" id="2484964"/>
    <lineage>
        <taxon>Bacteria</taxon>
        <taxon>Pseudomonadati</taxon>
        <taxon>Spirochaetota</taxon>
        <taxon>Spirochaetia</taxon>
        <taxon>Leptospirales</taxon>
        <taxon>Leptospiraceae</taxon>
        <taxon>Leptospira</taxon>
    </lineage>
</organism>
<dbReference type="InterPro" id="IPR025358">
    <property type="entry name" value="DUF4262"/>
</dbReference>
<evidence type="ECO:0000313" key="2">
    <source>
        <dbReference type="Proteomes" id="UP000298009"/>
    </source>
</evidence>
<accession>A0A4R9I9F8</accession>
<keyword evidence="2" id="KW-1185">Reference proteome</keyword>
<sequence length="147" mass="17384">MDNSEQKAYKDIKEHGCHILHILGDDENPPFSYSIGIQQTSNHPEIIITGMDIDDAHKIINEYNRLVKSGNTIIPDKLYDCFLENYSCSFKLVKEKYYKEYFGWARWLYNGNNFNALQLIYPNIDGIWPWDEKASSEFKWFIPTLYE</sequence>
<reference evidence="1" key="1">
    <citation type="journal article" date="2019" name="PLoS Negl. Trop. Dis.">
        <title>Revisiting the worldwide diversity of Leptospira species in the environment.</title>
        <authorList>
            <person name="Vincent A.T."/>
            <person name="Schiettekatte O."/>
            <person name="Bourhy P."/>
            <person name="Veyrier F.J."/>
            <person name="Picardeau M."/>
        </authorList>
    </citation>
    <scope>NUCLEOTIDE SEQUENCE [LARGE SCALE GENOMIC DNA]</scope>
    <source>
        <strain evidence="1">201800287</strain>
    </source>
</reference>
<evidence type="ECO:0000313" key="1">
    <source>
        <dbReference type="EMBL" id="TGK82974.1"/>
    </source>
</evidence>
<dbReference type="Proteomes" id="UP000298009">
    <property type="component" value="Unassembled WGS sequence"/>
</dbReference>
<dbReference type="EMBL" id="RQFK01000024">
    <property type="protein sequence ID" value="TGK82974.1"/>
    <property type="molecule type" value="Genomic_DNA"/>
</dbReference>
<name>A0A4R9I9F8_9LEPT</name>